<dbReference type="Proteomes" id="UP001299970">
    <property type="component" value="Unassembled WGS sequence"/>
</dbReference>
<feature type="transmembrane region" description="Helical" evidence="6">
    <location>
        <begin position="236"/>
        <end position="257"/>
    </location>
</feature>
<keyword evidence="3 6" id="KW-1133">Transmembrane helix</keyword>
<sequence>MKPVDATAATTKAPTERDGAPGMRRAPLSRGLVLLMALASGAAVGNLYYTQPLLDVIARDLHIGQGTAGLLVTTTQVGYALGIMFIVPLGDIRNRRRLAPAMMLLSAVCLAACAVAPGIVILLLALVAVGATSVAGQIFITFASDLADNARRGEVVGIVLSGVLTGILAARVVSGLIAGALGWRAVFVIAAVLMLVLGLVVARLLPHDIPHAHQPYGALLRSIFGLVRRDTSLQIVMIYGAISFGSFSLFWTGLTFLLSGPPYGYSTFVIGLFGLAGLLGALAAQGSGRLHDRGWSTRATGLSWLLVIVSWAICDLGRLSLPWLLIGIVLLDVATQSQRILNQAQIFAGSPEARSRVNTAYVTTNFVGGAIGSVVASVLWASGGWSAVCLVGGVLCAAAFVLWLVTVLRSRAVAARV</sequence>
<dbReference type="CDD" id="cd17324">
    <property type="entry name" value="MFS_NepI_like"/>
    <property type="match status" value="1"/>
</dbReference>
<keyword evidence="2 6" id="KW-0812">Transmembrane</keyword>
<dbReference type="EMBL" id="JAKXMK010000003">
    <property type="protein sequence ID" value="MCH6164838.1"/>
    <property type="molecule type" value="Genomic_DNA"/>
</dbReference>
<gene>
    <name evidence="8" type="ORF">MMF94_04000</name>
</gene>
<reference evidence="8 9" key="1">
    <citation type="submission" date="2022-03" db="EMBL/GenBank/DDBJ databases">
        <title>Pseudonocardia alaer sp. nov., a novel actinomycete isolated from reed forest soil.</title>
        <authorList>
            <person name="Wang L."/>
        </authorList>
    </citation>
    <scope>NUCLEOTIDE SEQUENCE [LARGE SCALE GENOMIC DNA]</scope>
    <source>
        <strain evidence="8 9">Y-16303</strain>
    </source>
</reference>
<feature type="region of interest" description="Disordered" evidence="5">
    <location>
        <begin position="1"/>
        <end position="23"/>
    </location>
</feature>
<evidence type="ECO:0000256" key="6">
    <source>
        <dbReference type="SAM" id="Phobius"/>
    </source>
</evidence>
<feature type="transmembrane region" description="Helical" evidence="6">
    <location>
        <begin position="69"/>
        <end position="89"/>
    </location>
</feature>
<evidence type="ECO:0000256" key="4">
    <source>
        <dbReference type="ARBA" id="ARBA00023136"/>
    </source>
</evidence>
<name>A0ABS9T8H4_9PSEU</name>
<dbReference type="PROSITE" id="PS50850">
    <property type="entry name" value="MFS"/>
    <property type="match status" value="1"/>
</dbReference>
<dbReference type="PANTHER" id="PTHR42910">
    <property type="entry name" value="TRANSPORTER SCO4007-RELATED"/>
    <property type="match status" value="1"/>
</dbReference>
<comment type="subcellular location">
    <subcellularLocation>
        <location evidence="1">Cell membrane</location>
        <topology evidence="1">Multi-pass membrane protein</topology>
    </subcellularLocation>
</comment>
<evidence type="ECO:0000256" key="1">
    <source>
        <dbReference type="ARBA" id="ARBA00004651"/>
    </source>
</evidence>
<comment type="caution">
    <text evidence="8">The sequence shown here is derived from an EMBL/GenBank/DDBJ whole genome shotgun (WGS) entry which is preliminary data.</text>
</comment>
<evidence type="ECO:0000256" key="3">
    <source>
        <dbReference type="ARBA" id="ARBA00022989"/>
    </source>
</evidence>
<dbReference type="Pfam" id="PF07690">
    <property type="entry name" value="MFS_1"/>
    <property type="match status" value="1"/>
</dbReference>
<dbReference type="SUPFAM" id="SSF103473">
    <property type="entry name" value="MFS general substrate transporter"/>
    <property type="match status" value="1"/>
</dbReference>
<protein>
    <submittedName>
        <fullName evidence="8">MFS transporter</fullName>
    </submittedName>
</protein>
<feature type="transmembrane region" description="Helical" evidence="6">
    <location>
        <begin position="155"/>
        <end position="177"/>
    </location>
</feature>
<dbReference type="InterPro" id="IPR020846">
    <property type="entry name" value="MFS_dom"/>
</dbReference>
<proteinExistence type="predicted"/>
<evidence type="ECO:0000256" key="2">
    <source>
        <dbReference type="ARBA" id="ARBA00022692"/>
    </source>
</evidence>
<evidence type="ECO:0000259" key="7">
    <source>
        <dbReference type="PROSITE" id="PS50850"/>
    </source>
</evidence>
<keyword evidence="4 6" id="KW-0472">Membrane</keyword>
<evidence type="ECO:0000256" key="5">
    <source>
        <dbReference type="SAM" id="MobiDB-lite"/>
    </source>
</evidence>
<organism evidence="8 9">
    <name type="scientific">Pseudonocardia alaniniphila</name>
    <dbReference type="NCBI Taxonomy" id="75291"/>
    <lineage>
        <taxon>Bacteria</taxon>
        <taxon>Bacillati</taxon>
        <taxon>Actinomycetota</taxon>
        <taxon>Actinomycetes</taxon>
        <taxon>Pseudonocardiales</taxon>
        <taxon>Pseudonocardiaceae</taxon>
        <taxon>Pseudonocardia</taxon>
    </lineage>
</organism>
<feature type="domain" description="Major facilitator superfamily (MFS) profile" evidence="7">
    <location>
        <begin position="29"/>
        <end position="411"/>
    </location>
</feature>
<feature type="transmembrane region" description="Helical" evidence="6">
    <location>
        <begin position="31"/>
        <end position="49"/>
    </location>
</feature>
<feature type="transmembrane region" description="Helical" evidence="6">
    <location>
        <begin position="101"/>
        <end position="119"/>
    </location>
</feature>
<accession>A0ABS9T8H4</accession>
<feature type="transmembrane region" description="Helical" evidence="6">
    <location>
        <begin position="263"/>
        <end position="283"/>
    </location>
</feature>
<keyword evidence="9" id="KW-1185">Reference proteome</keyword>
<dbReference type="Gene3D" id="1.20.1250.20">
    <property type="entry name" value="MFS general substrate transporter like domains"/>
    <property type="match status" value="1"/>
</dbReference>
<feature type="transmembrane region" description="Helical" evidence="6">
    <location>
        <begin position="358"/>
        <end position="379"/>
    </location>
</feature>
<feature type="transmembrane region" description="Helical" evidence="6">
    <location>
        <begin position="183"/>
        <end position="205"/>
    </location>
</feature>
<dbReference type="InterPro" id="IPR011701">
    <property type="entry name" value="MFS"/>
</dbReference>
<dbReference type="PANTHER" id="PTHR42910:SF1">
    <property type="entry name" value="MAJOR FACILITATOR SUPERFAMILY (MFS) PROFILE DOMAIN-CONTAINING PROTEIN"/>
    <property type="match status" value="1"/>
</dbReference>
<evidence type="ECO:0000313" key="8">
    <source>
        <dbReference type="EMBL" id="MCH6164838.1"/>
    </source>
</evidence>
<feature type="transmembrane region" description="Helical" evidence="6">
    <location>
        <begin position="385"/>
        <end position="408"/>
    </location>
</feature>
<dbReference type="InterPro" id="IPR036259">
    <property type="entry name" value="MFS_trans_sf"/>
</dbReference>
<evidence type="ECO:0000313" key="9">
    <source>
        <dbReference type="Proteomes" id="UP001299970"/>
    </source>
</evidence>
<dbReference type="RefSeq" id="WP_241034860.1">
    <property type="nucleotide sequence ID" value="NZ_BAAAJF010000009.1"/>
</dbReference>